<accession>A0A4P6KVD9</accession>
<dbReference type="PROSITE" id="PS51352">
    <property type="entry name" value="THIOREDOXIN_2"/>
    <property type="match status" value="1"/>
</dbReference>
<sequence>MRLLKPTLKQILSATVFAFFAAGAAASPAAPKEGAEYKALPTPQPTDTGKKVEVIEFFAYWCPHCHTFDPTLSAWVKKQGDNIVFKRVHVPYNERLAPQQKLYYSLESLGLADALQPKVLAALHGGGQTFTRDDEVFDWVAKHGVDRQKFIDTYRSFGVAGKVRRSAALMESYKVEYWPLIIVDGRWQASPSLTGEANKNLDTEAAQQQATTQVLDFLVAKAKAEKK</sequence>
<dbReference type="PANTHER" id="PTHR35891">
    <property type="entry name" value="THIOL:DISULFIDE INTERCHANGE PROTEIN DSBA"/>
    <property type="match status" value="1"/>
</dbReference>
<gene>
    <name evidence="7" type="ORF">EWM63_08960</name>
</gene>
<feature type="disulfide bond" description="Redox-active" evidence="4">
    <location>
        <begin position="62"/>
        <end position="65"/>
    </location>
</feature>
<feature type="domain" description="Thioredoxin" evidence="6">
    <location>
        <begin position="20"/>
        <end position="172"/>
    </location>
</feature>
<dbReference type="Proteomes" id="UP000290637">
    <property type="component" value="Chromosome"/>
</dbReference>
<comment type="subcellular location">
    <subcellularLocation>
        <location evidence="3">Periplasm</location>
    </subcellularLocation>
</comment>
<dbReference type="CDD" id="cd03019">
    <property type="entry name" value="DsbA_DsbA"/>
    <property type="match status" value="1"/>
</dbReference>
<evidence type="ECO:0000256" key="1">
    <source>
        <dbReference type="ARBA" id="ARBA00022729"/>
    </source>
</evidence>
<evidence type="ECO:0000313" key="8">
    <source>
        <dbReference type="Proteomes" id="UP000290637"/>
    </source>
</evidence>
<evidence type="ECO:0000256" key="3">
    <source>
        <dbReference type="PIRNR" id="PIRNR001488"/>
    </source>
</evidence>
<keyword evidence="1 5" id="KW-0732">Signal</keyword>
<dbReference type="SUPFAM" id="SSF52833">
    <property type="entry name" value="Thioredoxin-like"/>
    <property type="match status" value="1"/>
</dbReference>
<dbReference type="EMBL" id="CP035913">
    <property type="protein sequence ID" value="QBE63091.1"/>
    <property type="molecule type" value="Genomic_DNA"/>
</dbReference>
<dbReference type="InterPro" id="IPR023205">
    <property type="entry name" value="DsbA/DsbL"/>
</dbReference>
<dbReference type="PROSITE" id="PS00194">
    <property type="entry name" value="THIOREDOXIN_1"/>
    <property type="match status" value="1"/>
</dbReference>
<reference evidence="7 8" key="1">
    <citation type="submission" date="2019-02" db="EMBL/GenBank/DDBJ databases">
        <title>Draft Genome Sequences of Six Type Strains of the Genus Massilia.</title>
        <authorList>
            <person name="Miess H."/>
            <person name="Frediansyhah A."/>
            <person name="Gross H."/>
        </authorList>
    </citation>
    <scope>NUCLEOTIDE SEQUENCE [LARGE SCALE GENOMIC DNA]</scope>
    <source>
        <strain evidence="7 8">DSM 17473</strain>
    </source>
</reference>
<evidence type="ECO:0000313" key="7">
    <source>
        <dbReference type="EMBL" id="QBE63091.1"/>
    </source>
</evidence>
<protein>
    <recommendedName>
        <fullName evidence="3">Thiol:disulfide interchange protein</fullName>
    </recommendedName>
</protein>
<organism evidence="7 8">
    <name type="scientific">Pseudoduganella lutea</name>
    <dbReference type="NCBI Taxonomy" id="321985"/>
    <lineage>
        <taxon>Bacteria</taxon>
        <taxon>Pseudomonadati</taxon>
        <taxon>Pseudomonadota</taxon>
        <taxon>Betaproteobacteria</taxon>
        <taxon>Burkholderiales</taxon>
        <taxon>Oxalobacteraceae</taxon>
        <taxon>Telluria group</taxon>
        <taxon>Pseudoduganella</taxon>
    </lineage>
</organism>
<dbReference type="PIRSF" id="PIRSF001488">
    <property type="entry name" value="Tdi_protein"/>
    <property type="match status" value="1"/>
</dbReference>
<evidence type="ECO:0000256" key="5">
    <source>
        <dbReference type="SAM" id="SignalP"/>
    </source>
</evidence>
<dbReference type="RefSeq" id="WP_130186222.1">
    <property type="nucleotide sequence ID" value="NZ_CP035913.1"/>
</dbReference>
<dbReference type="Gene3D" id="3.40.30.10">
    <property type="entry name" value="Glutaredoxin"/>
    <property type="match status" value="2"/>
</dbReference>
<keyword evidence="8" id="KW-1185">Reference proteome</keyword>
<dbReference type="AlphaFoldDB" id="A0A4P6KVD9"/>
<dbReference type="GO" id="GO:0015036">
    <property type="term" value="F:disulfide oxidoreductase activity"/>
    <property type="evidence" value="ECO:0007669"/>
    <property type="project" value="UniProtKB-ARBA"/>
</dbReference>
<evidence type="ECO:0000256" key="2">
    <source>
        <dbReference type="ARBA" id="ARBA00023284"/>
    </source>
</evidence>
<evidence type="ECO:0000259" key="6">
    <source>
        <dbReference type="PROSITE" id="PS51352"/>
    </source>
</evidence>
<dbReference type="PANTHER" id="PTHR35891:SF3">
    <property type="entry name" value="THIOL:DISULFIDE INTERCHANGE PROTEIN DSBL"/>
    <property type="match status" value="1"/>
</dbReference>
<keyword evidence="3" id="KW-1015">Disulfide bond</keyword>
<keyword evidence="3" id="KW-0574">Periplasm</keyword>
<feature type="signal peptide" evidence="5">
    <location>
        <begin position="1"/>
        <end position="29"/>
    </location>
</feature>
<dbReference type="OrthoDB" id="9784896at2"/>
<comment type="similarity">
    <text evidence="3">Belongs to the thioredoxin family.</text>
</comment>
<dbReference type="InterPro" id="IPR013766">
    <property type="entry name" value="Thioredoxin_domain"/>
</dbReference>
<evidence type="ECO:0000256" key="4">
    <source>
        <dbReference type="PIRSR" id="PIRSR001488-1"/>
    </source>
</evidence>
<feature type="chain" id="PRO_5020364759" description="Thiol:disulfide interchange protein" evidence="5">
    <location>
        <begin position="30"/>
        <end position="227"/>
    </location>
</feature>
<dbReference type="KEGG" id="plue:EWM63_08960"/>
<name>A0A4P6KVD9_9BURK</name>
<dbReference type="InterPro" id="IPR050824">
    <property type="entry name" value="Thiol_disulfide_DsbA"/>
</dbReference>
<keyword evidence="2" id="KW-0676">Redox-active center</keyword>
<dbReference type="InterPro" id="IPR036249">
    <property type="entry name" value="Thioredoxin-like_sf"/>
</dbReference>
<proteinExistence type="inferred from homology"/>
<dbReference type="Pfam" id="PF00085">
    <property type="entry name" value="Thioredoxin"/>
    <property type="match status" value="1"/>
</dbReference>
<dbReference type="GO" id="GO:0042597">
    <property type="term" value="C:periplasmic space"/>
    <property type="evidence" value="ECO:0007669"/>
    <property type="project" value="UniProtKB-SubCell"/>
</dbReference>
<dbReference type="InterPro" id="IPR017937">
    <property type="entry name" value="Thioredoxin_CS"/>
</dbReference>